<dbReference type="InterPro" id="IPR006139">
    <property type="entry name" value="D-isomer_2_OHA_DH_cat_dom"/>
</dbReference>
<dbReference type="EMBL" id="CP060636">
    <property type="protein sequence ID" value="QNM11804.1"/>
    <property type="molecule type" value="Genomic_DNA"/>
</dbReference>
<evidence type="ECO:0000256" key="1">
    <source>
        <dbReference type="ARBA" id="ARBA00005854"/>
    </source>
</evidence>
<reference evidence="7 8" key="1">
    <citation type="submission" date="2020-08" db="EMBL/GenBank/DDBJ databases">
        <authorList>
            <person name="Liu C."/>
            <person name="Sun Q."/>
        </authorList>
    </citation>
    <scope>NUCLEOTIDE SEQUENCE [LARGE SCALE GENOMIC DNA]</scope>
    <source>
        <strain evidence="7 8">NSJ-61</strain>
    </source>
</reference>
<dbReference type="GO" id="GO:0008720">
    <property type="term" value="F:D-lactate dehydrogenase (NAD+) activity"/>
    <property type="evidence" value="ECO:0007669"/>
    <property type="project" value="TreeGrafter"/>
</dbReference>
<protein>
    <submittedName>
        <fullName evidence="7">Lactate dehydrogenase</fullName>
    </submittedName>
</protein>
<dbReference type="InterPro" id="IPR036291">
    <property type="entry name" value="NAD(P)-bd_dom_sf"/>
</dbReference>
<dbReference type="SUPFAM" id="SSF51735">
    <property type="entry name" value="NAD(P)-binding Rossmann-fold domains"/>
    <property type="match status" value="1"/>
</dbReference>
<dbReference type="PANTHER" id="PTHR43026:SF1">
    <property type="entry name" value="2-HYDROXYACID DEHYDROGENASE HOMOLOG 1-RELATED"/>
    <property type="match status" value="1"/>
</dbReference>
<dbReference type="Pfam" id="PF02826">
    <property type="entry name" value="2-Hacid_dh_C"/>
    <property type="match status" value="1"/>
</dbReference>
<accession>A0A7G9GLX2</accession>
<organism evidence="7 8">
    <name type="scientific">[Eubacterium] hominis</name>
    <dbReference type="NCBI Taxonomy" id="2764325"/>
    <lineage>
        <taxon>Bacteria</taxon>
        <taxon>Bacillati</taxon>
        <taxon>Bacillota</taxon>
        <taxon>Erysipelotrichia</taxon>
        <taxon>Erysipelotrichales</taxon>
        <taxon>Erysipelotrichaceae</taxon>
        <taxon>Amedibacillus</taxon>
    </lineage>
</organism>
<dbReference type="AlphaFoldDB" id="A0A7G9GLX2"/>
<dbReference type="InterPro" id="IPR058205">
    <property type="entry name" value="D-LDH-like"/>
</dbReference>
<dbReference type="Pfam" id="PF00389">
    <property type="entry name" value="2-Hacid_dh"/>
    <property type="match status" value="1"/>
</dbReference>
<name>A0A7G9GLX2_9FIRM</name>
<dbReference type="CDD" id="cd12185">
    <property type="entry name" value="HGDH_LDH_like"/>
    <property type="match status" value="1"/>
</dbReference>
<dbReference type="Gene3D" id="3.40.50.720">
    <property type="entry name" value="NAD(P)-binding Rossmann-like Domain"/>
    <property type="match status" value="2"/>
</dbReference>
<evidence type="ECO:0000259" key="6">
    <source>
        <dbReference type="Pfam" id="PF02826"/>
    </source>
</evidence>
<evidence type="ECO:0000256" key="3">
    <source>
        <dbReference type="ARBA" id="ARBA00023027"/>
    </source>
</evidence>
<evidence type="ECO:0000259" key="5">
    <source>
        <dbReference type="Pfam" id="PF00389"/>
    </source>
</evidence>
<dbReference type="Proteomes" id="UP000515856">
    <property type="component" value="Chromosome"/>
</dbReference>
<dbReference type="PROSITE" id="PS00670">
    <property type="entry name" value="D_2_HYDROXYACID_DH_2"/>
    <property type="match status" value="1"/>
</dbReference>
<evidence type="ECO:0000313" key="7">
    <source>
        <dbReference type="EMBL" id="QNM11804.1"/>
    </source>
</evidence>
<dbReference type="RefSeq" id="WP_117456234.1">
    <property type="nucleotide sequence ID" value="NZ_CP060636.1"/>
</dbReference>
<evidence type="ECO:0000256" key="2">
    <source>
        <dbReference type="ARBA" id="ARBA00023002"/>
    </source>
</evidence>
<keyword evidence="3" id="KW-0520">NAD</keyword>
<sequence>MKVFIYGYRKEEIAFFEACIKKFGLEIATCEQRPNMENAHLAKDYPCISVLSTPMPKELIQKFYDLGVRFISTRTVGYDHIDLQAARKIGMRIGNATYASESVADYTIMLILMALRKMKLIMKSAEVQDYSFDGVQGRNLKNKTLGVIGTGNIGQTLIRHIAGFECHILAYAPHPKEAMKDYVTYVDLDTLLKQSDIITLHVPLTETNYHMINKETIDKMKDGAVIINTARGGLIDNEALIEAIENGKLAGAALDVVEGETGIYYNNRKAAILKQREMAILNAFPNVIMSPHMAFLTDDSNRDMVYHSMESCVDFLQNKENPWEIQ</sequence>
<dbReference type="GO" id="GO:0051287">
    <property type="term" value="F:NAD binding"/>
    <property type="evidence" value="ECO:0007669"/>
    <property type="project" value="InterPro"/>
</dbReference>
<dbReference type="InterPro" id="IPR006140">
    <property type="entry name" value="D-isomer_DH_NAD-bd"/>
</dbReference>
<dbReference type="KEGG" id="ehn:H9Q80_16390"/>
<evidence type="ECO:0000313" key="8">
    <source>
        <dbReference type="Proteomes" id="UP000515856"/>
    </source>
</evidence>
<gene>
    <name evidence="7" type="ORF">H9Q80_16390</name>
</gene>
<feature type="domain" description="D-isomer specific 2-hydroxyacid dehydrogenase NAD-binding" evidence="6">
    <location>
        <begin position="108"/>
        <end position="294"/>
    </location>
</feature>
<keyword evidence="8" id="KW-1185">Reference proteome</keyword>
<feature type="domain" description="D-isomer specific 2-hydroxyacid dehydrogenase catalytic" evidence="5">
    <location>
        <begin position="5"/>
        <end position="324"/>
    </location>
</feature>
<dbReference type="PANTHER" id="PTHR43026">
    <property type="entry name" value="2-HYDROXYACID DEHYDROGENASE HOMOLOG 1-RELATED"/>
    <property type="match status" value="1"/>
</dbReference>
<keyword evidence="2 4" id="KW-0560">Oxidoreductase</keyword>
<proteinExistence type="inferred from homology"/>
<dbReference type="InterPro" id="IPR029753">
    <property type="entry name" value="D-isomer_DH_CS"/>
</dbReference>
<comment type="similarity">
    <text evidence="1 4">Belongs to the D-isomer specific 2-hydroxyacid dehydrogenase family.</text>
</comment>
<dbReference type="PROSITE" id="PS00671">
    <property type="entry name" value="D_2_HYDROXYACID_DH_3"/>
    <property type="match status" value="1"/>
</dbReference>
<evidence type="ECO:0000256" key="4">
    <source>
        <dbReference type="RuleBase" id="RU003719"/>
    </source>
</evidence>
<dbReference type="SUPFAM" id="SSF52283">
    <property type="entry name" value="Formate/glycerate dehydrogenase catalytic domain-like"/>
    <property type="match status" value="1"/>
</dbReference>